<organism evidence="6 7">
    <name type="scientific">Schizopora paradoxa</name>
    <dbReference type="NCBI Taxonomy" id="27342"/>
    <lineage>
        <taxon>Eukaryota</taxon>
        <taxon>Fungi</taxon>
        <taxon>Dikarya</taxon>
        <taxon>Basidiomycota</taxon>
        <taxon>Agaricomycotina</taxon>
        <taxon>Agaricomycetes</taxon>
        <taxon>Hymenochaetales</taxon>
        <taxon>Schizoporaceae</taxon>
        <taxon>Schizopora</taxon>
    </lineage>
</organism>
<keyword evidence="3" id="KW-0521">NADP</keyword>
<dbReference type="EC" id="1.1.1.100" evidence="2"/>
<evidence type="ECO:0000313" key="7">
    <source>
        <dbReference type="Proteomes" id="UP000053477"/>
    </source>
</evidence>
<evidence type="ECO:0000256" key="3">
    <source>
        <dbReference type="ARBA" id="ARBA00022857"/>
    </source>
</evidence>
<dbReference type="GO" id="GO:0032787">
    <property type="term" value="P:monocarboxylic acid metabolic process"/>
    <property type="evidence" value="ECO:0007669"/>
    <property type="project" value="UniProtKB-ARBA"/>
</dbReference>
<dbReference type="PRINTS" id="PR00081">
    <property type="entry name" value="GDHRDH"/>
</dbReference>
<comment type="similarity">
    <text evidence="1 5">Belongs to the short-chain dehydrogenases/reductases (SDR) family.</text>
</comment>
<dbReference type="OrthoDB" id="498125at2759"/>
<evidence type="ECO:0000313" key="6">
    <source>
        <dbReference type="EMBL" id="KLO19078.1"/>
    </source>
</evidence>
<protein>
    <recommendedName>
        <fullName evidence="2">3-oxoacyl-[acyl-carrier-protein] reductase</fullName>
        <ecNumber evidence="2">1.1.1.100</ecNumber>
    </recommendedName>
</protein>
<evidence type="ECO:0000256" key="5">
    <source>
        <dbReference type="RuleBase" id="RU000363"/>
    </source>
</evidence>
<dbReference type="STRING" id="27342.A0A0H2SBI2"/>
<accession>A0A0H2SBI2</accession>
<proteinExistence type="inferred from homology"/>
<dbReference type="InParanoid" id="A0A0H2SBI2"/>
<dbReference type="InterPro" id="IPR002347">
    <property type="entry name" value="SDR_fam"/>
</dbReference>
<dbReference type="InterPro" id="IPR020904">
    <property type="entry name" value="Sc_DH/Rdtase_CS"/>
</dbReference>
<dbReference type="PROSITE" id="PS00061">
    <property type="entry name" value="ADH_SHORT"/>
    <property type="match status" value="1"/>
</dbReference>
<dbReference type="PRINTS" id="PR00080">
    <property type="entry name" value="SDRFAMILY"/>
</dbReference>
<dbReference type="PANTHER" id="PTHR42879">
    <property type="entry name" value="3-OXOACYL-(ACYL-CARRIER-PROTEIN) REDUCTASE"/>
    <property type="match status" value="1"/>
</dbReference>
<dbReference type="InterPro" id="IPR036291">
    <property type="entry name" value="NAD(P)-bd_dom_sf"/>
</dbReference>
<dbReference type="FunFam" id="3.40.50.720:FF:000084">
    <property type="entry name" value="Short-chain dehydrogenase reductase"/>
    <property type="match status" value="1"/>
</dbReference>
<comment type="catalytic activity">
    <reaction evidence="4">
        <text>a (3R)-hydroxyacyl-[ACP] + NADP(+) = a 3-oxoacyl-[ACP] + NADPH + H(+)</text>
        <dbReference type="Rhea" id="RHEA:17397"/>
        <dbReference type="Rhea" id="RHEA-COMP:9916"/>
        <dbReference type="Rhea" id="RHEA-COMP:9945"/>
        <dbReference type="ChEBI" id="CHEBI:15378"/>
        <dbReference type="ChEBI" id="CHEBI:57783"/>
        <dbReference type="ChEBI" id="CHEBI:58349"/>
        <dbReference type="ChEBI" id="CHEBI:78776"/>
        <dbReference type="ChEBI" id="CHEBI:78827"/>
        <dbReference type="EC" id="1.1.1.100"/>
    </reaction>
</comment>
<dbReference type="AlphaFoldDB" id="A0A0H2SBI2"/>
<dbReference type="Gene3D" id="3.40.50.720">
    <property type="entry name" value="NAD(P)-binding Rossmann-like Domain"/>
    <property type="match status" value="1"/>
</dbReference>
<evidence type="ECO:0000256" key="1">
    <source>
        <dbReference type="ARBA" id="ARBA00006484"/>
    </source>
</evidence>
<evidence type="ECO:0000256" key="2">
    <source>
        <dbReference type="ARBA" id="ARBA00012948"/>
    </source>
</evidence>
<gene>
    <name evidence="6" type="ORF">SCHPADRAFT_89297</name>
</gene>
<dbReference type="InterPro" id="IPR050259">
    <property type="entry name" value="SDR"/>
</dbReference>
<sequence length="263" mass="27809">MSSSTPPYSPRVAIVTGAAQGIGLDIALQLAKDGIDVAVNDLPDKLSQINEVVRTIRDMGRKAIALPADVTSEEQVEKMVETTALELGSVDIMIANAGIGKPTSFLETTAIDFDSITAVNFRGVFFCYQYAAKQMIREGHGGRIIGASSAAGKEGGLNMSVYSGTKFAIRGITHVAAKELAVHGILVNAYAPGLILTQLFDESTVQGTLEEKLTEIRQVLGLHPNTPAAGPEVVSNLISFLCKPETKFITGQTISVDGGVRFS</sequence>
<keyword evidence="7" id="KW-1185">Reference proteome</keyword>
<dbReference type="EMBL" id="KQ085889">
    <property type="protein sequence ID" value="KLO19078.1"/>
    <property type="molecule type" value="Genomic_DNA"/>
</dbReference>
<name>A0A0H2SBI2_9AGAM</name>
<dbReference type="Pfam" id="PF00106">
    <property type="entry name" value="adh_short"/>
    <property type="match status" value="1"/>
</dbReference>
<dbReference type="SUPFAM" id="SSF51735">
    <property type="entry name" value="NAD(P)-binding Rossmann-fold domains"/>
    <property type="match status" value="1"/>
</dbReference>
<dbReference type="GO" id="GO:0004316">
    <property type="term" value="F:3-oxoacyl-[acyl-carrier-protein] reductase (NADPH) activity"/>
    <property type="evidence" value="ECO:0007669"/>
    <property type="project" value="UniProtKB-EC"/>
</dbReference>
<reference evidence="6 7" key="1">
    <citation type="submission" date="2015-04" db="EMBL/GenBank/DDBJ databases">
        <title>Complete genome sequence of Schizopora paradoxa KUC8140, a cosmopolitan wood degrader in East Asia.</title>
        <authorList>
            <consortium name="DOE Joint Genome Institute"/>
            <person name="Min B."/>
            <person name="Park H."/>
            <person name="Jang Y."/>
            <person name="Kim J.-J."/>
            <person name="Kim K.H."/>
            <person name="Pangilinan J."/>
            <person name="Lipzen A."/>
            <person name="Riley R."/>
            <person name="Grigoriev I.V."/>
            <person name="Spatafora J.W."/>
            <person name="Choi I.-G."/>
        </authorList>
    </citation>
    <scope>NUCLEOTIDE SEQUENCE [LARGE SCALE GENOMIC DNA]</scope>
    <source>
        <strain evidence="6 7">KUC8140</strain>
    </source>
</reference>
<dbReference type="PANTHER" id="PTHR42879:SF2">
    <property type="entry name" value="3-OXOACYL-[ACYL-CARRIER-PROTEIN] REDUCTASE FABG"/>
    <property type="match status" value="1"/>
</dbReference>
<dbReference type="Proteomes" id="UP000053477">
    <property type="component" value="Unassembled WGS sequence"/>
</dbReference>
<dbReference type="FunCoup" id="A0A0H2SBI2">
    <property type="interactions" value="22"/>
</dbReference>
<evidence type="ECO:0000256" key="4">
    <source>
        <dbReference type="ARBA" id="ARBA00048508"/>
    </source>
</evidence>